<organism evidence="2 3">
    <name type="scientific">Aphidius gifuensis</name>
    <name type="common">Parasitoid wasp</name>
    <dbReference type="NCBI Taxonomy" id="684658"/>
    <lineage>
        <taxon>Eukaryota</taxon>
        <taxon>Metazoa</taxon>
        <taxon>Ecdysozoa</taxon>
        <taxon>Arthropoda</taxon>
        <taxon>Hexapoda</taxon>
        <taxon>Insecta</taxon>
        <taxon>Pterygota</taxon>
        <taxon>Neoptera</taxon>
        <taxon>Endopterygota</taxon>
        <taxon>Hymenoptera</taxon>
        <taxon>Apocrita</taxon>
        <taxon>Ichneumonoidea</taxon>
        <taxon>Braconidae</taxon>
        <taxon>Aphidiinae</taxon>
        <taxon>Aphidius</taxon>
    </lineage>
</organism>
<accession>A0A834Y040</accession>
<gene>
    <name evidence="2" type="ORF">HCN44_009922</name>
</gene>
<comment type="caution">
    <text evidence="2">The sequence shown here is derived from an EMBL/GenBank/DDBJ whole genome shotgun (WGS) entry which is preliminary data.</text>
</comment>
<evidence type="ECO:0000313" key="3">
    <source>
        <dbReference type="Proteomes" id="UP000639338"/>
    </source>
</evidence>
<dbReference type="Proteomes" id="UP000639338">
    <property type="component" value="Unassembled WGS sequence"/>
</dbReference>
<evidence type="ECO:0000313" key="2">
    <source>
        <dbReference type="EMBL" id="KAF7996086.1"/>
    </source>
</evidence>
<dbReference type="EMBL" id="JACMRX010000002">
    <property type="protein sequence ID" value="KAF7996086.1"/>
    <property type="molecule type" value="Genomic_DNA"/>
</dbReference>
<keyword evidence="3" id="KW-1185">Reference proteome</keyword>
<proteinExistence type="predicted"/>
<protein>
    <submittedName>
        <fullName evidence="2">Uncharacterized protein</fullName>
    </submittedName>
</protein>
<sequence>MDPVQLRNGFRRIPRNALAADQPAPYQQIIQAQVDQHINAPRHVQDIAPVHHGIPAPVMQHNVAQAAAPLNNIPGHQGIPAPGMQHNVAQQLVQAAAPLNNIPGHQGIPAPVMQHNVAQAAVPLNNIPGHQGIPAPGMQHNVAQQLVQAAAPLNNIPGHQGIPAPVMQHNAAQQLGQALDPLNNLPVHQQGVEPQAPLNNIPGHQGIPPQASSVQHNVSPRLDQEDEHVPIEPIDEQDIASGFVNQLENVPDNHQKLTNDLYNIGRALPRHNCDDFERRYNARFDREFPPFPPRSPGDRAGPSRPRILRRTN</sequence>
<reference evidence="2 3" key="1">
    <citation type="submission" date="2020-08" db="EMBL/GenBank/DDBJ databases">
        <title>Aphidius gifuensis genome sequencing and assembly.</title>
        <authorList>
            <person name="Du Z."/>
        </authorList>
    </citation>
    <scope>NUCLEOTIDE SEQUENCE [LARGE SCALE GENOMIC DNA]</scope>
    <source>
        <strain evidence="2">YNYX2018</strain>
        <tissue evidence="2">Adults</tissue>
    </source>
</reference>
<name>A0A834Y040_APHGI</name>
<dbReference type="AlphaFoldDB" id="A0A834Y040"/>
<evidence type="ECO:0000256" key="1">
    <source>
        <dbReference type="SAM" id="MobiDB-lite"/>
    </source>
</evidence>
<feature type="region of interest" description="Disordered" evidence="1">
    <location>
        <begin position="287"/>
        <end position="312"/>
    </location>
</feature>